<evidence type="ECO:0000256" key="3">
    <source>
        <dbReference type="ARBA" id="ARBA00022692"/>
    </source>
</evidence>
<evidence type="ECO:0000256" key="1">
    <source>
        <dbReference type="ARBA" id="ARBA00004167"/>
    </source>
</evidence>
<dbReference type="PANTHER" id="PTHR30093:SF44">
    <property type="entry name" value="TYPE II SECRETION SYSTEM CORE PROTEIN G"/>
    <property type="match status" value="1"/>
</dbReference>
<name>A0ABT6NG80_9FIRM</name>
<dbReference type="InterPro" id="IPR045584">
    <property type="entry name" value="Pilin-like"/>
</dbReference>
<feature type="transmembrane region" description="Helical" evidence="6">
    <location>
        <begin position="12"/>
        <end position="33"/>
    </location>
</feature>
<evidence type="ECO:0000256" key="5">
    <source>
        <dbReference type="ARBA" id="ARBA00023136"/>
    </source>
</evidence>
<organism evidence="7 8">
    <name type="scientific">Fusibacter bizertensis</name>
    <dbReference type="NCBI Taxonomy" id="1488331"/>
    <lineage>
        <taxon>Bacteria</taxon>
        <taxon>Bacillati</taxon>
        <taxon>Bacillota</taxon>
        <taxon>Clostridia</taxon>
        <taxon>Eubacteriales</taxon>
        <taxon>Eubacteriales Family XII. Incertae Sedis</taxon>
        <taxon>Fusibacter</taxon>
    </lineage>
</organism>
<reference evidence="7 8" key="1">
    <citation type="submission" date="2023-04" db="EMBL/GenBank/DDBJ databases">
        <title>Fusibacter bizertensis strain WBS, isolated from littoral bottom sediments of the Arctic seas - biochemical and genomic analysis.</title>
        <authorList>
            <person name="Brioukhanov A.L."/>
        </authorList>
    </citation>
    <scope>NUCLEOTIDE SEQUENCE [LARGE SCALE GENOMIC DNA]</scope>
    <source>
        <strain evidence="7 8">WBS</strain>
    </source>
</reference>
<dbReference type="Proteomes" id="UP001158045">
    <property type="component" value="Unassembled WGS sequence"/>
</dbReference>
<keyword evidence="5 6" id="KW-0472">Membrane</keyword>
<proteinExistence type="predicted"/>
<evidence type="ECO:0000256" key="4">
    <source>
        <dbReference type="ARBA" id="ARBA00022989"/>
    </source>
</evidence>
<dbReference type="PROSITE" id="PS00409">
    <property type="entry name" value="PROKAR_NTER_METHYL"/>
    <property type="match status" value="1"/>
</dbReference>
<dbReference type="RefSeq" id="WP_281095317.1">
    <property type="nucleotide sequence ID" value="NZ_JARYZI010000012.1"/>
</dbReference>
<dbReference type="NCBIfam" id="TIGR02532">
    <property type="entry name" value="IV_pilin_GFxxxE"/>
    <property type="match status" value="1"/>
</dbReference>
<dbReference type="PANTHER" id="PTHR30093">
    <property type="entry name" value="GENERAL SECRETION PATHWAY PROTEIN G"/>
    <property type="match status" value="1"/>
</dbReference>
<dbReference type="InterPro" id="IPR012902">
    <property type="entry name" value="N_methyl_site"/>
</dbReference>
<comment type="caution">
    <text evidence="7">The sequence shown here is derived from an EMBL/GenBank/DDBJ whole genome shotgun (WGS) entry which is preliminary data.</text>
</comment>
<evidence type="ECO:0000256" key="6">
    <source>
        <dbReference type="SAM" id="Phobius"/>
    </source>
</evidence>
<keyword evidence="2" id="KW-0488">Methylation</keyword>
<keyword evidence="3 6" id="KW-0812">Transmembrane</keyword>
<evidence type="ECO:0000313" key="7">
    <source>
        <dbReference type="EMBL" id="MDH8679421.1"/>
    </source>
</evidence>
<dbReference type="EMBL" id="JARYZI010000012">
    <property type="protein sequence ID" value="MDH8679421.1"/>
    <property type="molecule type" value="Genomic_DNA"/>
</dbReference>
<protein>
    <submittedName>
        <fullName evidence="7">Prepilin-type N-terminal cleavage/methylation domain-containing protein</fullName>
    </submittedName>
</protein>
<dbReference type="Pfam" id="PF07963">
    <property type="entry name" value="N_methyl"/>
    <property type="match status" value="1"/>
</dbReference>
<dbReference type="SUPFAM" id="SSF54523">
    <property type="entry name" value="Pili subunits"/>
    <property type="match status" value="1"/>
</dbReference>
<sequence>MMKALNKKRKKGFTLIELIVVIAILGILAAIAIPRFTDVTGKAQTAAEDATIRTVNSAWQIYSVDKTSGTWPTTYVDGAAGTEAEITINVKDVTLTLVPTDGVWGRIVVTP</sequence>
<dbReference type="Gene3D" id="3.30.700.10">
    <property type="entry name" value="Glycoprotein, Type 4 Pilin"/>
    <property type="match status" value="1"/>
</dbReference>
<keyword evidence="4 6" id="KW-1133">Transmembrane helix</keyword>
<comment type="subcellular location">
    <subcellularLocation>
        <location evidence="1">Membrane</location>
        <topology evidence="1">Single-pass membrane protein</topology>
    </subcellularLocation>
</comment>
<evidence type="ECO:0000256" key="2">
    <source>
        <dbReference type="ARBA" id="ARBA00022481"/>
    </source>
</evidence>
<evidence type="ECO:0000313" key="8">
    <source>
        <dbReference type="Proteomes" id="UP001158045"/>
    </source>
</evidence>
<accession>A0ABT6NG80</accession>
<dbReference type="PRINTS" id="PR00813">
    <property type="entry name" value="BCTERIALGSPG"/>
</dbReference>
<keyword evidence="8" id="KW-1185">Reference proteome</keyword>
<dbReference type="InterPro" id="IPR000983">
    <property type="entry name" value="Bac_GSPG_pilin"/>
</dbReference>
<gene>
    <name evidence="7" type="ORF">QE109_14780</name>
</gene>